<evidence type="ECO:0000256" key="6">
    <source>
        <dbReference type="ARBA" id="ARBA00022989"/>
    </source>
</evidence>
<keyword evidence="9" id="KW-1015">Disulfide bond</keyword>
<evidence type="ECO:0000256" key="8">
    <source>
        <dbReference type="ARBA" id="ARBA00023136"/>
    </source>
</evidence>
<keyword evidence="5 14" id="KW-0812">Transmembrane</keyword>
<dbReference type="Gene3D" id="2.60.490.10">
    <property type="entry name" value="atp-gated p2x4 ion channel domain"/>
    <property type="match status" value="1"/>
</dbReference>
<comment type="catalytic activity">
    <reaction evidence="13">
        <text>Ca(2+)(in) = Ca(2+)(out)</text>
        <dbReference type="Rhea" id="RHEA:29671"/>
        <dbReference type="ChEBI" id="CHEBI:29108"/>
    </reaction>
</comment>
<comment type="similarity">
    <text evidence="2">Belongs to the P2X receptor family.</text>
</comment>
<evidence type="ECO:0000259" key="15">
    <source>
        <dbReference type="Pfam" id="PF20478"/>
    </source>
</evidence>
<evidence type="ECO:0000256" key="4">
    <source>
        <dbReference type="ARBA" id="ARBA00022475"/>
    </source>
</evidence>
<gene>
    <name evidence="16" type="ORF">PLEPLA_LOCUS1888</name>
</gene>
<dbReference type="PROSITE" id="PS01212">
    <property type="entry name" value="P2X_RECEPTOR"/>
    <property type="match status" value="1"/>
</dbReference>
<dbReference type="Pfam" id="PF20478">
    <property type="entry name" value="P2RX7_C"/>
    <property type="match status" value="1"/>
</dbReference>
<feature type="domain" description="P2X purinoreceptor 7 intracellular" evidence="15">
    <location>
        <begin position="116"/>
        <end position="224"/>
    </location>
</feature>
<evidence type="ECO:0000256" key="1">
    <source>
        <dbReference type="ARBA" id="ARBA00004651"/>
    </source>
</evidence>
<evidence type="ECO:0000256" key="10">
    <source>
        <dbReference type="ARBA" id="ARBA00023180"/>
    </source>
</evidence>
<dbReference type="PANTHER" id="PTHR10125">
    <property type="entry name" value="P2X PURINOCEPTOR"/>
    <property type="match status" value="1"/>
</dbReference>
<keyword evidence="4" id="KW-1003">Cell membrane</keyword>
<dbReference type="EMBL" id="CADEAL010000091">
    <property type="protein sequence ID" value="CAB1414183.1"/>
    <property type="molecule type" value="Genomic_DNA"/>
</dbReference>
<proteinExistence type="inferred from homology"/>
<keyword evidence="11" id="KW-1071">Ligand-gated ion channel</keyword>
<dbReference type="GO" id="GO:0004931">
    <property type="term" value="F:extracellularly ATP-gated monoatomic cation channel activity"/>
    <property type="evidence" value="ECO:0007669"/>
    <property type="project" value="InterPro"/>
</dbReference>
<evidence type="ECO:0000256" key="14">
    <source>
        <dbReference type="SAM" id="Phobius"/>
    </source>
</evidence>
<comment type="caution">
    <text evidence="16">The sequence shown here is derived from an EMBL/GenBank/DDBJ whole genome shotgun (WGS) entry which is preliminary data.</text>
</comment>
<evidence type="ECO:0000256" key="5">
    <source>
        <dbReference type="ARBA" id="ARBA00022692"/>
    </source>
</evidence>
<dbReference type="GO" id="GO:0033198">
    <property type="term" value="P:response to ATP"/>
    <property type="evidence" value="ECO:0007669"/>
    <property type="project" value="InterPro"/>
</dbReference>
<dbReference type="GO" id="GO:0005886">
    <property type="term" value="C:plasma membrane"/>
    <property type="evidence" value="ECO:0007669"/>
    <property type="project" value="UniProtKB-SubCell"/>
</dbReference>
<keyword evidence="7" id="KW-0406">Ion transport</keyword>
<accession>A0A9N7Y678</accession>
<dbReference type="InterPro" id="IPR059116">
    <property type="entry name" value="P2X_receptor"/>
</dbReference>
<keyword evidence="6 14" id="KW-1133">Transmembrane helix</keyword>
<keyword evidence="3" id="KW-0813">Transport</keyword>
<dbReference type="PRINTS" id="PR01307">
    <property type="entry name" value="P2XRECEPTOR"/>
</dbReference>
<keyword evidence="10" id="KW-0325">Glycoprotein</keyword>
<evidence type="ECO:0000313" key="17">
    <source>
        <dbReference type="Proteomes" id="UP001153269"/>
    </source>
</evidence>
<evidence type="ECO:0000256" key="12">
    <source>
        <dbReference type="ARBA" id="ARBA00023303"/>
    </source>
</evidence>
<dbReference type="Pfam" id="PF00864">
    <property type="entry name" value="P2X_receptor"/>
    <property type="match status" value="1"/>
</dbReference>
<evidence type="ECO:0000256" key="11">
    <source>
        <dbReference type="ARBA" id="ARBA00023286"/>
    </source>
</evidence>
<dbReference type="GO" id="GO:0001614">
    <property type="term" value="F:purinergic nucleotide receptor activity"/>
    <property type="evidence" value="ECO:0007669"/>
    <property type="project" value="InterPro"/>
</dbReference>
<dbReference type="GO" id="GO:0070588">
    <property type="term" value="P:calcium ion transmembrane transport"/>
    <property type="evidence" value="ECO:0007669"/>
    <property type="project" value="TreeGrafter"/>
</dbReference>
<dbReference type="Proteomes" id="UP001153269">
    <property type="component" value="Unassembled WGS sequence"/>
</dbReference>
<keyword evidence="8 14" id="KW-0472">Membrane</keyword>
<dbReference type="InterPro" id="IPR053792">
    <property type="entry name" value="P2X_RECEPTOR_CS"/>
</dbReference>
<dbReference type="AlphaFoldDB" id="A0A9N7Y678"/>
<reference evidence="16" key="1">
    <citation type="submission" date="2020-03" db="EMBL/GenBank/DDBJ databases">
        <authorList>
            <person name="Weist P."/>
        </authorList>
    </citation>
    <scope>NUCLEOTIDE SEQUENCE</scope>
</reference>
<dbReference type="InterPro" id="IPR001429">
    <property type="entry name" value="P2X_purnocptor"/>
</dbReference>
<evidence type="ECO:0000256" key="2">
    <source>
        <dbReference type="ARBA" id="ARBA00009848"/>
    </source>
</evidence>
<keyword evidence="12" id="KW-0407">Ion channel</keyword>
<dbReference type="InterPro" id="IPR027309">
    <property type="entry name" value="P2X_extracellular_dom_sf"/>
</dbReference>
<dbReference type="GO" id="GO:0098794">
    <property type="term" value="C:postsynapse"/>
    <property type="evidence" value="ECO:0007669"/>
    <property type="project" value="GOC"/>
</dbReference>
<evidence type="ECO:0000313" key="16">
    <source>
        <dbReference type="EMBL" id="CAB1414183.1"/>
    </source>
</evidence>
<evidence type="ECO:0000256" key="13">
    <source>
        <dbReference type="ARBA" id="ARBA00036634"/>
    </source>
</evidence>
<feature type="transmembrane region" description="Helical" evidence="14">
    <location>
        <begin position="93"/>
        <end position="111"/>
    </location>
</feature>
<name>A0A9N7Y678_PLEPL</name>
<evidence type="ECO:0000256" key="7">
    <source>
        <dbReference type="ARBA" id="ARBA00023065"/>
    </source>
</evidence>
<dbReference type="InterPro" id="IPR046815">
    <property type="entry name" value="P2RX7_C"/>
</dbReference>
<keyword evidence="17" id="KW-1185">Reference proteome</keyword>
<organism evidence="16 17">
    <name type="scientific">Pleuronectes platessa</name>
    <name type="common">European plaice</name>
    <dbReference type="NCBI Taxonomy" id="8262"/>
    <lineage>
        <taxon>Eukaryota</taxon>
        <taxon>Metazoa</taxon>
        <taxon>Chordata</taxon>
        <taxon>Craniata</taxon>
        <taxon>Vertebrata</taxon>
        <taxon>Euteleostomi</taxon>
        <taxon>Actinopterygii</taxon>
        <taxon>Neopterygii</taxon>
        <taxon>Teleostei</taxon>
        <taxon>Neoteleostei</taxon>
        <taxon>Acanthomorphata</taxon>
        <taxon>Carangaria</taxon>
        <taxon>Pleuronectiformes</taxon>
        <taxon>Pleuronectoidei</taxon>
        <taxon>Pleuronectidae</taxon>
        <taxon>Pleuronectes</taxon>
    </lineage>
</organism>
<evidence type="ECO:0000256" key="3">
    <source>
        <dbReference type="ARBA" id="ARBA00022448"/>
    </source>
</evidence>
<dbReference type="PANTHER" id="PTHR10125:SF13">
    <property type="entry name" value="P2X PURINOCEPTOR 7"/>
    <property type="match status" value="1"/>
</dbReference>
<comment type="subcellular location">
    <subcellularLocation>
        <location evidence="1">Cell membrane</location>
        <topology evidence="1">Multi-pass membrane protein</topology>
    </subcellularLocation>
</comment>
<evidence type="ECO:0000256" key="9">
    <source>
        <dbReference type="ARBA" id="ARBA00023157"/>
    </source>
</evidence>
<protein>
    <recommendedName>
        <fullName evidence="15">P2X purinoreceptor 7 intracellular domain-containing protein</fullName>
    </recommendedName>
</protein>
<sequence length="293" mass="33379">MEVYVRDVMRLKSGGIIGMQIKWDCDLDWQKRHCLPKYSFRRLDERENNKTLHHGLNFKFAKYNTVNGVEERTLYKAFGIRFDVMVFGQAGRFSFIQLIVYIGSTLSYFTVWSKYSKRRVETVQDQQKQEDTGHLRAVLCLLQPDVHINHDAPPPPVQEADPKPKAPRPAWCRCNCCAPSSLPQEELCCRRSACITSSPLFKQLVLHRPLLEAVLLYRDPLSPPGDPLSPPHLGPASLRVRTLHQLEIWAPTSRRPPCDPLLLRAKGPGVEPEPGRTVQRLHSCQDGVHAGLC</sequence>